<accession>A0A7Y6NJX0</accession>
<dbReference type="GO" id="GO:0043165">
    <property type="term" value="P:Gram-negative-bacterium-type cell outer membrane assembly"/>
    <property type="evidence" value="ECO:0007669"/>
    <property type="project" value="UniProtKB-UniRule"/>
</dbReference>
<reference evidence="7 8" key="1">
    <citation type="submission" date="2020-06" db="EMBL/GenBank/DDBJ databases">
        <title>Schlegella sp. ID0723 isolated from air conditioner.</title>
        <authorList>
            <person name="Kim D.Y."/>
            <person name="Kim D.-U."/>
        </authorList>
    </citation>
    <scope>NUCLEOTIDE SEQUENCE [LARGE SCALE GENOMIC DNA]</scope>
    <source>
        <strain evidence="7 8">ID0723</strain>
    </source>
</reference>
<comment type="similarity">
    <text evidence="4">Belongs to the LptA family.</text>
</comment>
<evidence type="ECO:0000259" key="6">
    <source>
        <dbReference type="Pfam" id="PF03968"/>
    </source>
</evidence>
<dbReference type="PANTHER" id="PTHR36504:SF1">
    <property type="entry name" value="LIPOPOLYSACCHARIDE EXPORT SYSTEM PROTEIN LPTA"/>
    <property type="match status" value="1"/>
</dbReference>
<gene>
    <name evidence="4 7" type="primary">lptA</name>
    <name evidence="7" type="ORF">HQN59_02165</name>
</gene>
<evidence type="ECO:0000256" key="4">
    <source>
        <dbReference type="HAMAP-Rule" id="MF_01914"/>
    </source>
</evidence>
<dbReference type="NCBIfam" id="TIGR03002">
    <property type="entry name" value="outer_YhbN_LptA"/>
    <property type="match status" value="1"/>
</dbReference>
<dbReference type="InterPro" id="IPR014340">
    <property type="entry name" value="LptA"/>
</dbReference>
<organism evidence="7 8">
    <name type="scientific">Piscinibacter koreensis</name>
    <dbReference type="NCBI Taxonomy" id="2742824"/>
    <lineage>
        <taxon>Bacteria</taxon>
        <taxon>Pseudomonadati</taxon>
        <taxon>Pseudomonadota</taxon>
        <taxon>Betaproteobacteria</taxon>
        <taxon>Burkholderiales</taxon>
        <taxon>Sphaerotilaceae</taxon>
        <taxon>Piscinibacter</taxon>
    </lineage>
</organism>
<dbReference type="RefSeq" id="WP_176065597.1">
    <property type="nucleotide sequence ID" value="NZ_JABWMJ010000001.1"/>
</dbReference>
<sequence length="222" mass="23327" precursor="true">MLNHTHTSSRRRIARFLAVGSVAFAAVLATPAQAVKADRAKPITVEADLPGKIDLLNQFVVFNGNVVVTKGTMTIRADRIEVRETPGGYHNAVAFGSAGKPATFRQKRDVGDEWIEGEAQRLEYDGRSDVVRFVTNASVRRLRGATVADEITGNLVTYDSTTEVFNVTGGATPTAANPSGRIRAVLAPREGSAAAADMAAAAASAAASAPPLRSTPTLGTPR</sequence>
<protein>
    <recommendedName>
        <fullName evidence="4">Lipopolysaccharide export system protein LptA</fullName>
    </recommendedName>
</protein>
<dbReference type="GO" id="GO:0030288">
    <property type="term" value="C:outer membrane-bounded periplasmic space"/>
    <property type="evidence" value="ECO:0007669"/>
    <property type="project" value="TreeGrafter"/>
</dbReference>
<feature type="signal peptide" evidence="4">
    <location>
        <begin position="1"/>
        <end position="34"/>
    </location>
</feature>
<dbReference type="Gene3D" id="2.60.450.10">
    <property type="entry name" value="Lipopolysaccharide (LPS) transport protein A like domain"/>
    <property type="match status" value="1"/>
</dbReference>
<dbReference type="GO" id="GO:0017089">
    <property type="term" value="F:glycolipid transfer activity"/>
    <property type="evidence" value="ECO:0007669"/>
    <property type="project" value="TreeGrafter"/>
</dbReference>
<keyword evidence="3 4" id="KW-0574">Periplasm</keyword>
<keyword evidence="8" id="KW-1185">Reference proteome</keyword>
<dbReference type="Pfam" id="PF03968">
    <property type="entry name" value="LptD_N"/>
    <property type="match status" value="1"/>
</dbReference>
<dbReference type="PANTHER" id="PTHR36504">
    <property type="entry name" value="LIPOPOLYSACCHARIDE EXPORT SYSTEM PROTEIN LPTA"/>
    <property type="match status" value="1"/>
</dbReference>
<dbReference type="InterPro" id="IPR006311">
    <property type="entry name" value="TAT_signal"/>
</dbReference>
<evidence type="ECO:0000313" key="8">
    <source>
        <dbReference type="Proteomes" id="UP000529637"/>
    </source>
</evidence>
<dbReference type="InterPro" id="IPR052037">
    <property type="entry name" value="LPS_export_LptA"/>
</dbReference>
<name>A0A7Y6NJX0_9BURK</name>
<comment type="subunit">
    <text evidence="4">Component of the lipopolysaccharide transport and assembly complex.</text>
</comment>
<comment type="function">
    <text evidence="4">Involved in the assembly of lipopolysaccharide (LPS). Required for the translocation of LPS from the inner membrane to the outer membrane.</text>
</comment>
<evidence type="ECO:0000256" key="1">
    <source>
        <dbReference type="ARBA" id="ARBA00022448"/>
    </source>
</evidence>
<proteinExistence type="inferred from homology"/>
<feature type="domain" description="Organic solvent tolerance-like N-terminal" evidence="6">
    <location>
        <begin position="52"/>
        <end position="163"/>
    </location>
</feature>
<dbReference type="Proteomes" id="UP000529637">
    <property type="component" value="Unassembled WGS sequence"/>
</dbReference>
<evidence type="ECO:0000256" key="2">
    <source>
        <dbReference type="ARBA" id="ARBA00022729"/>
    </source>
</evidence>
<feature type="compositionally biased region" description="Low complexity" evidence="5">
    <location>
        <begin position="198"/>
        <end position="209"/>
    </location>
</feature>
<evidence type="ECO:0000256" key="3">
    <source>
        <dbReference type="ARBA" id="ARBA00022764"/>
    </source>
</evidence>
<dbReference type="EMBL" id="JABWMJ010000001">
    <property type="protein sequence ID" value="NUZ04555.1"/>
    <property type="molecule type" value="Genomic_DNA"/>
</dbReference>
<dbReference type="HAMAP" id="MF_01914">
    <property type="entry name" value="LPS_assembly_LptA"/>
    <property type="match status" value="1"/>
</dbReference>
<comment type="subcellular location">
    <subcellularLocation>
        <location evidence="4">Periplasm</location>
    </subcellularLocation>
</comment>
<dbReference type="GO" id="GO:0001530">
    <property type="term" value="F:lipopolysaccharide binding"/>
    <property type="evidence" value="ECO:0007669"/>
    <property type="project" value="InterPro"/>
</dbReference>
<comment type="caution">
    <text evidence="7">The sequence shown here is derived from an EMBL/GenBank/DDBJ whole genome shotgun (WGS) entry which is preliminary data.</text>
</comment>
<dbReference type="GO" id="GO:0015920">
    <property type="term" value="P:lipopolysaccharide transport"/>
    <property type="evidence" value="ECO:0007669"/>
    <property type="project" value="UniProtKB-UniRule"/>
</dbReference>
<dbReference type="PROSITE" id="PS51318">
    <property type="entry name" value="TAT"/>
    <property type="match status" value="1"/>
</dbReference>
<feature type="chain" id="PRO_5031637653" description="Lipopolysaccharide export system protein LptA" evidence="4">
    <location>
        <begin position="35"/>
        <end position="222"/>
    </location>
</feature>
<feature type="region of interest" description="Disordered" evidence="5">
    <location>
        <begin position="198"/>
        <end position="222"/>
    </location>
</feature>
<keyword evidence="1 4" id="KW-0813">Transport</keyword>
<dbReference type="InterPro" id="IPR005653">
    <property type="entry name" value="OstA-like_N"/>
</dbReference>
<dbReference type="GO" id="GO:0009279">
    <property type="term" value="C:cell outer membrane"/>
    <property type="evidence" value="ECO:0007669"/>
    <property type="project" value="TreeGrafter"/>
</dbReference>
<dbReference type="AlphaFoldDB" id="A0A7Y6NJX0"/>
<evidence type="ECO:0000256" key="5">
    <source>
        <dbReference type="SAM" id="MobiDB-lite"/>
    </source>
</evidence>
<evidence type="ECO:0000313" key="7">
    <source>
        <dbReference type="EMBL" id="NUZ04555.1"/>
    </source>
</evidence>
<keyword evidence="2 4" id="KW-0732">Signal</keyword>